<evidence type="ECO:0000313" key="4">
    <source>
        <dbReference type="Proteomes" id="UP000518752"/>
    </source>
</evidence>
<evidence type="ECO:0000256" key="2">
    <source>
        <dbReference type="SAM" id="SignalP"/>
    </source>
</evidence>
<dbReference type="EMBL" id="JAACJN010000266">
    <property type="protein sequence ID" value="KAF5353761.1"/>
    <property type="molecule type" value="Genomic_DNA"/>
</dbReference>
<feature type="signal peptide" evidence="2">
    <location>
        <begin position="1"/>
        <end position="46"/>
    </location>
</feature>
<dbReference type="OrthoDB" id="3059243at2759"/>
<feature type="chain" id="PRO_5034323354" evidence="2">
    <location>
        <begin position="47"/>
        <end position="328"/>
    </location>
</feature>
<sequence length="328" mass="35578">MFDCPTLFASSWNISPKSPAKTTPKKALKKLLLLLLLLRKSKVITASPKTPSPTPTKLTAAPSKPSATPTKPTAAPKKSPTSKSTTARTNSTATSSQPTGTSRACPVKPPSKKPGKTRSLFRRSGPADASGDITLYHGTTPDNVAGLRTGINLLNTEEYGDFNDDYGFYLTDRMKAAGQFVCHNPNKPATVASIFEYKWAGASVPSDEIYKFPGESTAWQDFVGINNNPNYNPRRGKTSQDYRDEADEILQGKVMITGPMKTEDDKDLTDNFWQYTLIEQGSVAKLTLVTVHENIPCSKFPSGTIGVTDTQGPSEDFPEAEKSEFGIC</sequence>
<proteinExistence type="predicted"/>
<protein>
    <submittedName>
        <fullName evidence="3">Uncharacterized protein</fullName>
    </submittedName>
</protein>
<evidence type="ECO:0000256" key="1">
    <source>
        <dbReference type="SAM" id="MobiDB-lite"/>
    </source>
</evidence>
<name>A0A8H5D6S1_9AGAR</name>
<organism evidence="3 4">
    <name type="scientific">Collybiopsis confluens</name>
    <dbReference type="NCBI Taxonomy" id="2823264"/>
    <lineage>
        <taxon>Eukaryota</taxon>
        <taxon>Fungi</taxon>
        <taxon>Dikarya</taxon>
        <taxon>Basidiomycota</taxon>
        <taxon>Agaricomycotina</taxon>
        <taxon>Agaricomycetes</taxon>
        <taxon>Agaricomycetidae</taxon>
        <taxon>Agaricales</taxon>
        <taxon>Marasmiineae</taxon>
        <taxon>Omphalotaceae</taxon>
        <taxon>Collybiopsis</taxon>
    </lineage>
</organism>
<dbReference type="Proteomes" id="UP000518752">
    <property type="component" value="Unassembled WGS sequence"/>
</dbReference>
<keyword evidence="4" id="KW-1185">Reference proteome</keyword>
<accession>A0A8H5D6S1</accession>
<comment type="caution">
    <text evidence="3">The sequence shown here is derived from an EMBL/GenBank/DDBJ whole genome shotgun (WGS) entry which is preliminary data.</text>
</comment>
<feature type="compositionally biased region" description="Basic and acidic residues" evidence="1">
    <location>
        <begin position="319"/>
        <end position="328"/>
    </location>
</feature>
<evidence type="ECO:0000313" key="3">
    <source>
        <dbReference type="EMBL" id="KAF5353761.1"/>
    </source>
</evidence>
<feature type="compositionally biased region" description="Low complexity" evidence="1">
    <location>
        <begin position="45"/>
        <end position="96"/>
    </location>
</feature>
<reference evidence="3 4" key="1">
    <citation type="journal article" date="2020" name="ISME J.">
        <title>Uncovering the hidden diversity of litter-decomposition mechanisms in mushroom-forming fungi.</title>
        <authorList>
            <person name="Floudas D."/>
            <person name="Bentzer J."/>
            <person name="Ahren D."/>
            <person name="Johansson T."/>
            <person name="Persson P."/>
            <person name="Tunlid A."/>
        </authorList>
    </citation>
    <scope>NUCLEOTIDE SEQUENCE [LARGE SCALE GENOMIC DNA]</scope>
    <source>
        <strain evidence="3 4">CBS 406.79</strain>
    </source>
</reference>
<feature type="region of interest" description="Disordered" evidence="1">
    <location>
        <begin position="309"/>
        <end position="328"/>
    </location>
</feature>
<feature type="region of interest" description="Disordered" evidence="1">
    <location>
        <begin position="43"/>
        <end position="133"/>
    </location>
</feature>
<dbReference type="AlphaFoldDB" id="A0A8H5D6S1"/>
<gene>
    <name evidence="3" type="ORF">D9757_012951</name>
</gene>
<feature type="compositionally biased region" description="Basic residues" evidence="1">
    <location>
        <begin position="110"/>
        <end position="121"/>
    </location>
</feature>
<keyword evidence="2" id="KW-0732">Signal</keyword>